<evidence type="ECO:0000256" key="14">
    <source>
        <dbReference type="ARBA" id="ARBA00023288"/>
    </source>
</evidence>
<dbReference type="FunFam" id="2.60.40.1910:FF:000008">
    <property type="entry name" value="Aminopeptidase"/>
    <property type="match status" value="1"/>
</dbReference>
<evidence type="ECO:0000256" key="7">
    <source>
        <dbReference type="ARBA" id="ARBA00022723"/>
    </source>
</evidence>
<feature type="domain" description="ERAP1-like C-terminal" evidence="16">
    <location>
        <begin position="167"/>
        <end position="444"/>
    </location>
</feature>
<evidence type="ECO:0008006" key="20">
    <source>
        <dbReference type="Google" id="ProtNLM"/>
    </source>
</evidence>
<dbReference type="GO" id="GO:0042277">
    <property type="term" value="F:peptide binding"/>
    <property type="evidence" value="ECO:0007669"/>
    <property type="project" value="TreeGrafter"/>
</dbReference>
<dbReference type="GO" id="GO:0006508">
    <property type="term" value="P:proteolysis"/>
    <property type="evidence" value="ECO:0007669"/>
    <property type="project" value="UniProtKB-KW"/>
</dbReference>
<feature type="domain" description="Peptidase M1 membrane alanine aminopeptidase" evidence="15">
    <location>
        <begin position="10"/>
        <end position="83"/>
    </location>
</feature>
<sequence length="711" mass="81314">MNYYATDPAILNELYDYVVYEKSASVIRMIQNVIGLDTFRQAINDYLRSRSYLTSRPEYLYKSIEKFRTVDLPSTVEAIFESWANAPGYPVVTVTVDRTQRTLTASQKRFWMPNEGESPPENKLFYIPLNYGSSVSSSSSFDDTAPTFWLTPTDPTTTISIETGIEWLVVNKHQTGYYRVNYDEESWHKLIAVLNSDRFDELLPVINRAQLVDDVANLARAGEVGYDVALSLMQYLERETEYLPWSTAYNALLHLDQLFASNKEYKLFESFGRSITSRVFNHTMSSEATHLNRLQRDKSVYLACYFGVSACLNLATDMITAALHEETLTIPKELQSAVLCALHKYELPIAEDFGMELFQQFWEATDQYQHLIDMFISSLGCSRNLAMVEFYLQMIEFDTPALPITRSMKSSILTSLIKGSPTTRNSAFRYISSRFAVVSDMLDHRSIKMYRAALCVVAVWLPLSLGLAPVDVESLPTARDAHDDSRYLLQKVSEPISYDLFLDITNYYFYSYTGTVDIEFRYIGDQNHFYLHNDGLVIDKSSIKVTRPDGSDLPVANVIHMEQFEQIYFGFGERLQTGEVYKVHISFLNNIGTELKGLYRSSYVIGNTTSITVGDYMETTFDTTPAMSTYLLAFVISDFKTISQETDRFRIFAAEHKVAHTEYALDFLGKSLRTLETLFGHQYQLPKVDLIAIPDFAMGAMENWGLITFRE</sequence>
<keyword evidence="19" id="KW-1185">Reference proteome</keyword>
<organism evidence="18 19">
    <name type="scientific">Anopheles maculatus</name>
    <dbReference type="NCBI Taxonomy" id="74869"/>
    <lineage>
        <taxon>Eukaryota</taxon>
        <taxon>Metazoa</taxon>
        <taxon>Ecdysozoa</taxon>
        <taxon>Arthropoda</taxon>
        <taxon>Hexapoda</taxon>
        <taxon>Insecta</taxon>
        <taxon>Pterygota</taxon>
        <taxon>Neoptera</taxon>
        <taxon>Endopterygota</taxon>
        <taxon>Diptera</taxon>
        <taxon>Nematocera</taxon>
        <taxon>Culicoidea</taxon>
        <taxon>Culicidae</taxon>
        <taxon>Anophelinae</taxon>
        <taxon>Anopheles</taxon>
        <taxon>Anopheles maculatus group</taxon>
    </lineage>
</organism>
<accession>A0A182TCQ8</accession>
<dbReference type="Gene3D" id="2.60.40.1730">
    <property type="entry name" value="tricorn interacting facor f3 domain"/>
    <property type="match status" value="2"/>
</dbReference>
<dbReference type="InterPro" id="IPR001930">
    <property type="entry name" value="Peptidase_M1"/>
</dbReference>
<dbReference type="Proteomes" id="UP000075901">
    <property type="component" value="Unassembled WGS sequence"/>
</dbReference>
<dbReference type="Pfam" id="PF17900">
    <property type="entry name" value="Peptidase_M1_N"/>
    <property type="match status" value="1"/>
</dbReference>
<dbReference type="GO" id="GO:0005737">
    <property type="term" value="C:cytoplasm"/>
    <property type="evidence" value="ECO:0007669"/>
    <property type="project" value="TreeGrafter"/>
</dbReference>
<evidence type="ECO:0000256" key="5">
    <source>
        <dbReference type="ARBA" id="ARBA00022622"/>
    </source>
</evidence>
<evidence type="ECO:0000259" key="17">
    <source>
        <dbReference type="Pfam" id="PF17900"/>
    </source>
</evidence>
<evidence type="ECO:0000259" key="15">
    <source>
        <dbReference type="Pfam" id="PF01433"/>
    </source>
</evidence>
<dbReference type="InterPro" id="IPR050344">
    <property type="entry name" value="Peptidase_M1_aminopeptidases"/>
</dbReference>
<dbReference type="GO" id="GO:0005615">
    <property type="term" value="C:extracellular space"/>
    <property type="evidence" value="ECO:0007669"/>
    <property type="project" value="TreeGrafter"/>
</dbReference>
<dbReference type="PRINTS" id="PR00756">
    <property type="entry name" value="ALADIPTASE"/>
</dbReference>
<dbReference type="InterPro" id="IPR045357">
    <property type="entry name" value="Aminopeptidase_N-like_N"/>
</dbReference>
<dbReference type="PANTHER" id="PTHR11533:SF290">
    <property type="entry name" value="AMINOPEPTIDASE"/>
    <property type="match status" value="1"/>
</dbReference>
<dbReference type="Gene3D" id="1.25.50.20">
    <property type="match status" value="1"/>
</dbReference>
<evidence type="ECO:0000256" key="10">
    <source>
        <dbReference type="ARBA" id="ARBA00022833"/>
    </source>
</evidence>
<keyword evidence="6" id="KW-0645">Protease</keyword>
<reference evidence="19" key="1">
    <citation type="submission" date="2013-09" db="EMBL/GenBank/DDBJ databases">
        <title>The Genome Sequence of Anopheles maculatus species B.</title>
        <authorList>
            <consortium name="The Broad Institute Genomics Platform"/>
            <person name="Neafsey D.E."/>
            <person name="Besansky N."/>
            <person name="Howell P."/>
            <person name="Walton C."/>
            <person name="Young S.K."/>
            <person name="Zeng Q."/>
            <person name="Gargeya S."/>
            <person name="Fitzgerald M."/>
            <person name="Haas B."/>
            <person name="Abouelleil A."/>
            <person name="Allen A.W."/>
            <person name="Alvarado L."/>
            <person name="Arachchi H.M."/>
            <person name="Berlin A.M."/>
            <person name="Chapman S.B."/>
            <person name="Gainer-Dewar J."/>
            <person name="Goldberg J."/>
            <person name="Griggs A."/>
            <person name="Gujja S."/>
            <person name="Hansen M."/>
            <person name="Howarth C."/>
            <person name="Imamovic A."/>
            <person name="Ireland A."/>
            <person name="Larimer J."/>
            <person name="McCowan C."/>
            <person name="Murphy C."/>
            <person name="Pearson M."/>
            <person name="Poon T.W."/>
            <person name="Priest M."/>
            <person name="Roberts A."/>
            <person name="Saif S."/>
            <person name="Shea T."/>
            <person name="Sisk P."/>
            <person name="Sykes S."/>
            <person name="Wortman J."/>
            <person name="Nusbaum C."/>
            <person name="Birren B."/>
        </authorList>
    </citation>
    <scope>NUCLEOTIDE SEQUENCE [LARGE SCALE GENOMIC DNA]</scope>
    <source>
        <strain evidence="19">maculatus3</strain>
    </source>
</reference>
<name>A0A182TCQ8_9DIPT</name>
<keyword evidence="14" id="KW-0449">Lipoprotein</keyword>
<dbReference type="Pfam" id="PF11838">
    <property type="entry name" value="ERAP1_C"/>
    <property type="match status" value="1"/>
</dbReference>
<comment type="subcellular location">
    <subcellularLocation>
        <location evidence="2">Cell membrane</location>
        <topology evidence="2">Lipid-anchor</topology>
        <topology evidence="2">GPI-anchor</topology>
    </subcellularLocation>
</comment>
<evidence type="ECO:0000259" key="16">
    <source>
        <dbReference type="Pfam" id="PF11838"/>
    </source>
</evidence>
<dbReference type="GO" id="GO:0043171">
    <property type="term" value="P:peptide catabolic process"/>
    <property type="evidence" value="ECO:0007669"/>
    <property type="project" value="TreeGrafter"/>
</dbReference>
<evidence type="ECO:0000256" key="6">
    <source>
        <dbReference type="ARBA" id="ARBA00022670"/>
    </source>
</evidence>
<evidence type="ECO:0000313" key="19">
    <source>
        <dbReference type="Proteomes" id="UP000075901"/>
    </source>
</evidence>
<dbReference type="GO" id="GO:0008270">
    <property type="term" value="F:zinc ion binding"/>
    <property type="evidence" value="ECO:0007669"/>
    <property type="project" value="InterPro"/>
</dbReference>
<dbReference type="InterPro" id="IPR014782">
    <property type="entry name" value="Peptidase_M1_dom"/>
</dbReference>
<dbReference type="GO" id="GO:0070006">
    <property type="term" value="F:metalloaminopeptidase activity"/>
    <property type="evidence" value="ECO:0007669"/>
    <property type="project" value="TreeGrafter"/>
</dbReference>
<dbReference type="Gene3D" id="2.60.40.1910">
    <property type="match status" value="1"/>
</dbReference>
<dbReference type="InterPro" id="IPR042097">
    <property type="entry name" value="Aminopeptidase_N-like_N_sf"/>
</dbReference>
<evidence type="ECO:0000256" key="9">
    <source>
        <dbReference type="ARBA" id="ARBA00022801"/>
    </source>
</evidence>
<evidence type="ECO:0000256" key="3">
    <source>
        <dbReference type="ARBA" id="ARBA00010136"/>
    </source>
</evidence>
<dbReference type="Gene3D" id="3.30.2010.30">
    <property type="match status" value="1"/>
</dbReference>
<keyword evidence="10" id="KW-0862">Zinc</keyword>
<dbReference type="Gene3D" id="1.10.390.10">
    <property type="entry name" value="Neutral Protease Domain 2"/>
    <property type="match status" value="1"/>
</dbReference>
<comment type="similarity">
    <text evidence="3">Belongs to the peptidase M1 family.</text>
</comment>
<dbReference type="EnsemblMetazoa" id="AMAM024256-RA">
    <property type="protein sequence ID" value="AMAM024256-PA"/>
    <property type="gene ID" value="AMAM024256"/>
</dbReference>
<dbReference type="SUPFAM" id="SSF63737">
    <property type="entry name" value="Leukotriene A4 hydrolase N-terminal domain"/>
    <property type="match status" value="1"/>
</dbReference>
<reference evidence="18" key="2">
    <citation type="submission" date="2020-05" db="UniProtKB">
        <authorList>
            <consortium name="EnsemblMetazoa"/>
        </authorList>
    </citation>
    <scope>IDENTIFICATION</scope>
    <source>
        <strain evidence="18">maculatus3</strain>
    </source>
</reference>
<feature type="domain" description="Peptidase M1 membrane alanine aminopeptidase" evidence="15">
    <location>
        <begin position="663"/>
        <end position="711"/>
    </location>
</feature>
<comment type="cofactor">
    <cofactor evidence="1">
        <name>Zn(2+)</name>
        <dbReference type="ChEBI" id="CHEBI:29105"/>
    </cofactor>
</comment>
<evidence type="ECO:0000256" key="13">
    <source>
        <dbReference type="ARBA" id="ARBA00023180"/>
    </source>
</evidence>
<evidence type="ECO:0000256" key="11">
    <source>
        <dbReference type="ARBA" id="ARBA00023049"/>
    </source>
</evidence>
<evidence type="ECO:0000256" key="12">
    <source>
        <dbReference type="ARBA" id="ARBA00023136"/>
    </source>
</evidence>
<protein>
    <recommendedName>
        <fullName evidence="20">Aminopeptidase</fullName>
    </recommendedName>
</protein>
<evidence type="ECO:0000256" key="4">
    <source>
        <dbReference type="ARBA" id="ARBA00022475"/>
    </source>
</evidence>
<keyword evidence="9" id="KW-0378">Hydrolase</keyword>
<keyword evidence="11" id="KW-0482">Metalloprotease</keyword>
<dbReference type="Pfam" id="PF01433">
    <property type="entry name" value="Peptidase_M1"/>
    <property type="match status" value="2"/>
</dbReference>
<keyword evidence="8" id="KW-0732">Signal</keyword>
<keyword evidence="12" id="KW-0472">Membrane</keyword>
<evidence type="ECO:0000256" key="8">
    <source>
        <dbReference type="ARBA" id="ARBA00022729"/>
    </source>
</evidence>
<keyword evidence="7" id="KW-0479">Metal-binding</keyword>
<feature type="domain" description="Aminopeptidase N-like N-terminal" evidence="17">
    <location>
        <begin position="495"/>
        <end position="610"/>
    </location>
</feature>
<dbReference type="GO" id="GO:0098552">
    <property type="term" value="C:side of membrane"/>
    <property type="evidence" value="ECO:0007669"/>
    <property type="project" value="UniProtKB-KW"/>
</dbReference>
<keyword evidence="4" id="KW-1003">Cell membrane</keyword>
<dbReference type="InterPro" id="IPR024571">
    <property type="entry name" value="ERAP1-like_C_dom"/>
</dbReference>
<dbReference type="AlphaFoldDB" id="A0A182TCQ8"/>
<dbReference type="PANTHER" id="PTHR11533">
    <property type="entry name" value="PROTEASE M1 ZINC METALLOPROTEASE"/>
    <property type="match status" value="1"/>
</dbReference>
<evidence type="ECO:0000256" key="2">
    <source>
        <dbReference type="ARBA" id="ARBA00004609"/>
    </source>
</evidence>
<dbReference type="GO" id="GO:0005886">
    <property type="term" value="C:plasma membrane"/>
    <property type="evidence" value="ECO:0007669"/>
    <property type="project" value="UniProtKB-SubCell"/>
</dbReference>
<keyword evidence="13" id="KW-0325">Glycoprotein</keyword>
<evidence type="ECO:0000256" key="1">
    <source>
        <dbReference type="ARBA" id="ARBA00001947"/>
    </source>
</evidence>
<dbReference type="SUPFAM" id="SSF55486">
    <property type="entry name" value="Metalloproteases ('zincins'), catalytic domain"/>
    <property type="match status" value="2"/>
</dbReference>
<dbReference type="InterPro" id="IPR027268">
    <property type="entry name" value="Peptidase_M4/M1_CTD_sf"/>
</dbReference>
<dbReference type="VEuPathDB" id="VectorBase:AMAM024256"/>
<evidence type="ECO:0000313" key="18">
    <source>
        <dbReference type="EnsemblMetazoa" id="AMAM024256-PA"/>
    </source>
</evidence>
<keyword evidence="5" id="KW-0336">GPI-anchor</keyword>
<proteinExistence type="inferred from homology"/>